<reference evidence="1 2" key="1">
    <citation type="submission" date="2019-10" db="EMBL/GenBank/DDBJ databases">
        <title>Dictyobacter vulcani sp. nov., within the class Ktedonobacteria, isolated from soil of volcanic Mt. Zao.</title>
        <authorList>
            <person name="Zheng Y."/>
            <person name="Wang C.M."/>
            <person name="Sakai Y."/>
            <person name="Abe K."/>
            <person name="Yokota A."/>
            <person name="Yabe S."/>
        </authorList>
    </citation>
    <scope>NUCLEOTIDE SEQUENCE [LARGE SCALE GENOMIC DNA]</scope>
    <source>
        <strain evidence="1 2">W12</strain>
    </source>
</reference>
<dbReference type="AlphaFoldDB" id="A0A5J4KVQ0"/>
<protein>
    <submittedName>
        <fullName evidence="1">Uncharacterized protein</fullName>
    </submittedName>
</protein>
<dbReference type="InterPro" id="IPR016024">
    <property type="entry name" value="ARM-type_fold"/>
</dbReference>
<accession>A0A5J4KVQ0</accession>
<evidence type="ECO:0000313" key="1">
    <source>
        <dbReference type="EMBL" id="GER90600.1"/>
    </source>
</evidence>
<dbReference type="Proteomes" id="UP000326912">
    <property type="component" value="Unassembled WGS sequence"/>
</dbReference>
<proteinExistence type="predicted"/>
<sequence length="630" mass="71554">MLQIIKDDAARAQFIHSGASFLHTQLAPQLEHTMLHATRSMLDEENQARILQTFAPHGQEKTYHAVLTIVEKMKKEDARARTLETLAPYIPTKHLASFYSSVHTLQNPQWRTQILVRRAAIASEAELAQLLETALTTQDAKWRGNLLEALIPGAPETDLTRILDAVMLPHTILQQLRLLHLLVPRMPDGFFPTLWTAIVTNTDESQALWILRTLAPNLSPTLFMHTWEATLQIKPAKTRTAMLAILAPHTPTSYFKQVWDMLPSLFSTYNYWKVLENLADRVPVTELYAFFTSIETVRQEKLQVDILVRLLPHALEILQPQLTTAFFEQIWQHLLNLHSANLRARLLIPLISHLPQSLLAGVWEIYDQIDDLDLRLAVLKTLIPSMTQEQLAEIQRDVLRAGSALQRLEIIEVLVDYLSAEACESLLQELLSAQSIQTYLQDFSQFPAGKYWQVRIITILVTYLPEQPKRVFSTELLSLRAMLGTEEDQLWVLTHLAPKLPEDLYQPLLQALWSLQSKHHQDQVLTALQSTLTPTGWSQLLDLVVQHMRETDDPYVVVQLFKQAPTWVAQSTTATLYPILLETLHLLARQTRREALTALAVLMSAINQAGGEKSVLAAGSAALEVGIWWP</sequence>
<evidence type="ECO:0000313" key="2">
    <source>
        <dbReference type="Proteomes" id="UP000326912"/>
    </source>
</evidence>
<dbReference type="RefSeq" id="WP_162005541.1">
    <property type="nucleotide sequence ID" value="NZ_BKZW01000002.1"/>
</dbReference>
<organism evidence="1 2">
    <name type="scientific">Dictyobacter vulcani</name>
    <dbReference type="NCBI Taxonomy" id="2607529"/>
    <lineage>
        <taxon>Bacteria</taxon>
        <taxon>Bacillati</taxon>
        <taxon>Chloroflexota</taxon>
        <taxon>Ktedonobacteria</taxon>
        <taxon>Ktedonobacterales</taxon>
        <taxon>Dictyobacteraceae</taxon>
        <taxon>Dictyobacter</taxon>
    </lineage>
</organism>
<dbReference type="EMBL" id="BKZW01000002">
    <property type="protein sequence ID" value="GER90600.1"/>
    <property type="molecule type" value="Genomic_DNA"/>
</dbReference>
<name>A0A5J4KVQ0_9CHLR</name>
<dbReference type="SUPFAM" id="SSF48371">
    <property type="entry name" value="ARM repeat"/>
    <property type="match status" value="1"/>
</dbReference>
<gene>
    <name evidence="1" type="ORF">KDW_47620</name>
</gene>
<keyword evidence="2" id="KW-1185">Reference proteome</keyword>
<comment type="caution">
    <text evidence="1">The sequence shown here is derived from an EMBL/GenBank/DDBJ whole genome shotgun (WGS) entry which is preliminary data.</text>
</comment>